<evidence type="ECO:0000313" key="2">
    <source>
        <dbReference type="Proteomes" id="UP000310639"/>
    </source>
</evidence>
<dbReference type="Pfam" id="PF15891">
    <property type="entry name" value="Nuc_deoxyri_tr2"/>
    <property type="match status" value="1"/>
</dbReference>
<gene>
    <name evidence="1" type="ORF">FBF37_01225</name>
</gene>
<name>A0A4P9A2T2_9BACT</name>
<sequence>MRVISPDNRGLHEILPSVDLFLAGGITNCPDWQAEALALLSNQDITVANPRRKRALAFQGKGATHQIEWEYEYLKRARVVLFWFPKESLCPIALFELGKELESGSRVVIGVHPEYSRRFDVITQVRCYDPEFPVYDKLADVVVAAQLALNY</sequence>
<dbReference type="OrthoDB" id="9805113at2"/>
<dbReference type="InterPro" id="IPR039470">
    <property type="entry name" value="Nuc_deoxyri_tr2"/>
</dbReference>
<dbReference type="EMBL" id="CP040004">
    <property type="protein sequence ID" value="QCT42094.1"/>
    <property type="molecule type" value="Genomic_DNA"/>
</dbReference>
<dbReference type="AlphaFoldDB" id="A0A4P9A2T2"/>
<keyword evidence="2" id="KW-1185">Reference proteome</keyword>
<protein>
    <recommendedName>
        <fullName evidence="3">Nucleoside 2-deoxyribosyltransferase like</fullName>
    </recommendedName>
</protein>
<organism evidence="1 2">
    <name type="scientific">Candidatus Nanosynbacter featherlites</name>
    <dbReference type="NCBI Taxonomy" id="2572088"/>
    <lineage>
        <taxon>Bacteria</taxon>
        <taxon>Candidatus Saccharimonadota</taxon>
        <taxon>Candidatus Saccharimonadia</taxon>
        <taxon>Candidatus Nanosynbacterales</taxon>
        <taxon>Candidatus Nanosynbacteraceae</taxon>
        <taxon>Candidatus Nanosynbacter</taxon>
    </lineage>
</organism>
<dbReference type="Proteomes" id="UP000310639">
    <property type="component" value="Chromosome"/>
</dbReference>
<dbReference type="Gene3D" id="3.40.50.450">
    <property type="match status" value="1"/>
</dbReference>
<dbReference type="RefSeq" id="WP_138078713.1">
    <property type="nucleotide sequence ID" value="NZ_CP040004.1"/>
</dbReference>
<dbReference type="KEGG" id="nft:FBF37_01225"/>
<reference evidence="1 2" key="1">
    <citation type="submission" date="2019-04" db="EMBL/GenBank/DDBJ databases">
        <title>Saccharibacteria TM7 genomes.</title>
        <authorList>
            <person name="Bor B."/>
            <person name="He X."/>
            <person name="Chen T."/>
            <person name="Dewhirst F.E."/>
        </authorList>
    </citation>
    <scope>NUCLEOTIDE SEQUENCE [LARGE SCALE GENOMIC DNA]</scope>
    <source>
        <strain evidence="1 2">BB001</strain>
    </source>
</reference>
<evidence type="ECO:0000313" key="1">
    <source>
        <dbReference type="EMBL" id="QCT42094.1"/>
    </source>
</evidence>
<accession>A0A4P9A2T2</accession>
<proteinExistence type="predicted"/>
<evidence type="ECO:0008006" key="3">
    <source>
        <dbReference type="Google" id="ProtNLM"/>
    </source>
</evidence>